<dbReference type="PANTHER" id="PTHR24060">
    <property type="entry name" value="METABOTROPIC GLUTAMATE RECEPTOR"/>
    <property type="match status" value="1"/>
</dbReference>
<protein>
    <recommendedName>
        <fullName evidence="7">G-protein coupled receptors family 3 profile domain-containing protein</fullName>
    </recommendedName>
</protein>
<keyword evidence="2 6" id="KW-0812">Transmembrane</keyword>
<keyword evidence="4 6" id="KW-0472">Membrane</keyword>
<dbReference type="Proteomes" id="UP000676336">
    <property type="component" value="Unassembled WGS sequence"/>
</dbReference>
<proteinExistence type="predicted"/>
<evidence type="ECO:0000256" key="1">
    <source>
        <dbReference type="ARBA" id="ARBA00004141"/>
    </source>
</evidence>
<name>A0A8S3IIA1_9BILA</name>
<dbReference type="EMBL" id="CAJOBI010330702">
    <property type="protein sequence ID" value="CAF5198042.1"/>
    <property type="molecule type" value="Genomic_DNA"/>
</dbReference>
<dbReference type="GO" id="GO:0016020">
    <property type="term" value="C:membrane"/>
    <property type="evidence" value="ECO:0007669"/>
    <property type="project" value="UniProtKB-SubCell"/>
</dbReference>
<dbReference type="InterPro" id="IPR017978">
    <property type="entry name" value="GPCR_3_C"/>
</dbReference>
<dbReference type="AlphaFoldDB" id="A0A8S3IIA1"/>
<evidence type="ECO:0000256" key="2">
    <source>
        <dbReference type="ARBA" id="ARBA00022692"/>
    </source>
</evidence>
<dbReference type="PROSITE" id="PS50259">
    <property type="entry name" value="G_PROTEIN_RECEP_F3_4"/>
    <property type="match status" value="1"/>
</dbReference>
<keyword evidence="3 6" id="KW-1133">Transmembrane helix</keyword>
<evidence type="ECO:0000256" key="3">
    <source>
        <dbReference type="ARBA" id="ARBA00022989"/>
    </source>
</evidence>
<evidence type="ECO:0000313" key="8">
    <source>
        <dbReference type="EMBL" id="CAF5198042.1"/>
    </source>
</evidence>
<comment type="caution">
    <text evidence="8">The sequence shown here is derived from an EMBL/GenBank/DDBJ whole genome shotgun (WGS) entry which is preliminary data.</text>
</comment>
<evidence type="ECO:0000259" key="7">
    <source>
        <dbReference type="PROSITE" id="PS50259"/>
    </source>
</evidence>
<keyword evidence="5" id="KW-0325">Glycoprotein</keyword>
<accession>A0A8S3IIA1</accession>
<sequence>MLNGKLRPQYISPNSQVAICSSLILVQLLLSLLWLAYEHPAVDFVAYDRSVTLKCQMNKHSFLYSLTYNVLLVL</sequence>
<organism evidence="8 9">
    <name type="scientific">Rotaria magnacalcarata</name>
    <dbReference type="NCBI Taxonomy" id="392030"/>
    <lineage>
        <taxon>Eukaryota</taxon>
        <taxon>Metazoa</taxon>
        <taxon>Spiralia</taxon>
        <taxon>Gnathifera</taxon>
        <taxon>Rotifera</taxon>
        <taxon>Eurotatoria</taxon>
        <taxon>Bdelloidea</taxon>
        <taxon>Philodinida</taxon>
        <taxon>Philodinidae</taxon>
        <taxon>Rotaria</taxon>
    </lineage>
</organism>
<comment type="subcellular location">
    <subcellularLocation>
        <location evidence="1">Membrane</location>
        <topology evidence="1">Multi-pass membrane protein</topology>
    </subcellularLocation>
</comment>
<feature type="transmembrane region" description="Helical" evidence="6">
    <location>
        <begin position="17"/>
        <end position="37"/>
    </location>
</feature>
<dbReference type="GO" id="GO:0004930">
    <property type="term" value="F:G protein-coupled receptor activity"/>
    <property type="evidence" value="ECO:0007669"/>
    <property type="project" value="InterPro"/>
</dbReference>
<gene>
    <name evidence="8" type="ORF">SMN809_LOCUS74680</name>
</gene>
<feature type="non-terminal residue" evidence="8">
    <location>
        <position position="1"/>
    </location>
</feature>
<evidence type="ECO:0000313" key="9">
    <source>
        <dbReference type="Proteomes" id="UP000676336"/>
    </source>
</evidence>
<evidence type="ECO:0000256" key="5">
    <source>
        <dbReference type="ARBA" id="ARBA00023180"/>
    </source>
</evidence>
<evidence type="ECO:0000256" key="4">
    <source>
        <dbReference type="ARBA" id="ARBA00023136"/>
    </source>
</evidence>
<feature type="domain" description="G-protein coupled receptors family 3 profile" evidence="7">
    <location>
        <begin position="1"/>
        <end position="74"/>
    </location>
</feature>
<dbReference type="InterPro" id="IPR050726">
    <property type="entry name" value="mGluR"/>
</dbReference>
<reference evidence="8" key="1">
    <citation type="submission" date="2021-02" db="EMBL/GenBank/DDBJ databases">
        <authorList>
            <person name="Nowell W R."/>
        </authorList>
    </citation>
    <scope>NUCLEOTIDE SEQUENCE</scope>
</reference>
<evidence type="ECO:0000256" key="6">
    <source>
        <dbReference type="SAM" id="Phobius"/>
    </source>
</evidence>